<reference evidence="6" key="1">
    <citation type="submission" date="2021-01" db="UniProtKB">
        <authorList>
            <consortium name="EnsemblMetazoa"/>
        </authorList>
    </citation>
    <scope>IDENTIFICATION</scope>
</reference>
<feature type="region of interest" description="Disordered" evidence="3">
    <location>
        <begin position="679"/>
        <end position="699"/>
    </location>
</feature>
<feature type="region of interest" description="Disordered" evidence="3">
    <location>
        <begin position="920"/>
        <end position="954"/>
    </location>
</feature>
<keyword evidence="7" id="KW-1185">Reference proteome</keyword>
<dbReference type="EnsemblMetazoa" id="XM_016987777">
    <property type="protein sequence ID" value="XP_016843266"/>
    <property type="gene ID" value="LOC100113915"/>
</dbReference>
<feature type="compositionally biased region" description="Basic and acidic residues" evidence="3">
    <location>
        <begin position="419"/>
        <end position="428"/>
    </location>
</feature>
<evidence type="ECO:0000256" key="3">
    <source>
        <dbReference type="SAM" id="MobiDB-lite"/>
    </source>
</evidence>
<dbReference type="InterPro" id="IPR000219">
    <property type="entry name" value="DH_dom"/>
</dbReference>
<dbReference type="Gene3D" id="1.20.900.10">
    <property type="entry name" value="Dbl homology (DH) domain"/>
    <property type="match status" value="1"/>
</dbReference>
<feature type="compositionally biased region" description="Basic and acidic residues" evidence="3">
    <location>
        <begin position="1042"/>
        <end position="1054"/>
    </location>
</feature>
<dbReference type="InParanoid" id="A0A7M7IT64"/>
<protein>
    <recommendedName>
        <fullName evidence="8">Myosin-M heavy chain</fullName>
    </recommendedName>
</protein>
<feature type="compositionally biased region" description="Polar residues" evidence="3">
    <location>
        <begin position="582"/>
        <end position="596"/>
    </location>
</feature>
<dbReference type="CDD" id="cd00160">
    <property type="entry name" value="RhoGEF"/>
    <property type="match status" value="1"/>
</dbReference>
<evidence type="ECO:0000259" key="5">
    <source>
        <dbReference type="PROSITE" id="PS50010"/>
    </source>
</evidence>
<proteinExistence type="predicted"/>
<dbReference type="GeneID" id="100113915"/>
<feature type="compositionally biased region" description="Low complexity" evidence="3">
    <location>
        <begin position="327"/>
        <end position="357"/>
    </location>
</feature>
<feature type="compositionally biased region" description="Basic and acidic residues" evidence="3">
    <location>
        <begin position="679"/>
        <end position="691"/>
    </location>
</feature>
<dbReference type="FunFam" id="1.20.900.10:FF:000038">
    <property type="entry name" value="Myosin-M heavy chain"/>
    <property type="match status" value="1"/>
</dbReference>
<keyword evidence="2" id="KW-0963">Cytoplasm</keyword>
<feature type="region of interest" description="Disordered" evidence="3">
    <location>
        <begin position="1"/>
        <end position="82"/>
    </location>
</feature>
<dbReference type="SMART" id="SM00325">
    <property type="entry name" value="RhoGEF"/>
    <property type="match status" value="1"/>
</dbReference>
<feature type="region of interest" description="Disordered" evidence="3">
    <location>
        <begin position="581"/>
        <end position="604"/>
    </location>
</feature>
<dbReference type="InterPro" id="IPR035899">
    <property type="entry name" value="DBL_dom_sf"/>
</dbReference>
<dbReference type="GO" id="GO:0035025">
    <property type="term" value="P:positive regulation of Rho protein signal transduction"/>
    <property type="evidence" value="ECO:0007669"/>
    <property type="project" value="TreeGrafter"/>
</dbReference>
<dbReference type="CTD" id="38578"/>
<dbReference type="PANTHER" id="PTHR46006:SF5">
    <property type="entry name" value="DH DOMAIN-CONTAINING PROTEIN"/>
    <property type="match status" value="1"/>
</dbReference>
<feature type="region of interest" description="Disordered" evidence="3">
    <location>
        <begin position="399"/>
        <end position="480"/>
    </location>
</feature>
<dbReference type="OrthoDB" id="2015333at2759"/>
<accession>A0A7M7IT64</accession>
<feature type="compositionally biased region" description="Acidic residues" evidence="3">
    <location>
        <begin position="1272"/>
        <end position="1296"/>
    </location>
</feature>
<evidence type="ECO:0000256" key="2">
    <source>
        <dbReference type="ARBA" id="ARBA00022490"/>
    </source>
</evidence>
<feature type="compositionally biased region" description="Polar residues" evidence="3">
    <location>
        <begin position="1027"/>
        <end position="1040"/>
    </location>
</feature>
<dbReference type="GO" id="GO:0005085">
    <property type="term" value="F:guanyl-nucleotide exchange factor activity"/>
    <property type="evidence" value="ECO:0007669"/>
    <property type="project" value="InterPro"/>
</dbReference>
<feature type="region of interest" description="Disordered" evidence="3">
    <location>
        <begin position="1267"/>
        <end position="1297"/>
    </location>
</feature>
<evidence type="ECO:0000259" key="4">
    <source>
        <dbReference type="PROSITE" id="PS50003"/>
    </source>
</evidence>
<feature type="region of interest" description="Disordered" evidence="3">
    <location>
        <begin position="1349"/>
        <end position="1371"/>
    </location>
</feature>
<feature type="domain" description="DH" evidence="5">
    <location>
        <begin position="1455"/>
        <end position="1650"/>
    </location>
</feature>
<feature type="region of interest" description="Disordered" evidence="3">
    <location>
        <begin position="826"/>
        <end position="894"/>
    </location>
</feature>
<feature type="region of interest" description="Disordered" evidence="3">
    <location>
        <begin position="259"/>
        <end position="365"/>
    </location>
</feature>
<name>A0A7M7IT64_NASVI</name>
<feature type="compositionally biased region" description="Polar residues" evidence="3">
    <location>
        <begin position="292"/>
        <end position="301"/>
    </location>
</feature>
<dbReference type="PANTHER" id="PTHR46006">
    <property type="entry name" value="RHO GUANINE NUCLEOTIDE EXCHANGE FACTOR AT 64C, ISOFORM A"/>
    <property type="match status" value="1"/>
</dbReference>
<dbReference type="Proteomes" id="UP000002358">
    <property type="component" value="Chromosome 4"/>
</dbReference>
<sequence>MTMTSVAVGPASLAAPNMLGPKRYHLQQGPTSPSPTPPKGYETLSKGKKSWSVRLGLSRASQSPRQDMAQHRSPYHPGAGGGAGWGTVSGGSVLAQQMIYGEPWLYGTVRSRAAPGGHMPQLAHHHGAPVLLVCSCPDFLSGTARDLGSNCRKCGGHRLAGLAIGGTCRMPTTTVRARPSLAGMLKPTVDDPYDLMRRNRLIEPRSRARSISPQRQANQRDVRSQSVVRCNPKDRSASSGAAVKVATVEPMSRTEWFDCTEVSSPSSGPGPGSDRLLDDNSNQSTDPKDSDWTTNKSSASQDLVPLRSQPGRIVRVPNHNVKSRRWQPSSSSSSSLPQSKQQQQPDEETSSTTTTTSGDSRKSILECDVNPYLLLKNQQQRKQDEDDLSDDLSDNALEHELHHSSSSSHRSTNNLFDPSKVKSIERIPNRSSVAAIGGQRIRVFNEPREPSDEEDGQSTLQPSLTRIPIPKISPKRPPRRLKEAKNALKSILKRTDKLPLFAGEPKRKSVLFNVDNVILAPEKPTDICLSPQRKTSKTAMSPTPIDAKAVSELDAIVNEAPIVPEELQVERPRFITIPNIKSFKQPTGNNTCQQPAVTPWQDRPNTRELPEAKIVPRVKSMPPIEKIKIDKFVPSKKQQLQDQHHQQNRLNQDLNALNAQQQQPMSAEDNEIKEKRIVDEEKSVEESEKSKVVQAPTSVAPAVDIETEVEAERMEAKEETADVKPIAVDEKDMIEKCEGVSVPKISTTGTTCLTRSQSERSTARPEMSAADVNFVDTMRLSLCRRSKDEDVAAINAAGPEQGRRKMSFEEARGRVALKMIESSLMGARIEEESESKEVRDDQGSEKKSIINETSAAVIRQPSTEEEQFRRTRPTSWSPPPVEAKSSPQQQQQQQNNVFKITVTPRSAPASIMVHRLQVGSSTPLKGSRGTSIIINSDQQSPRSTTESTSDSDNKVTISVGGENTICNPTVISVNSNMLDSPPILNQTSGDEKRTLVILDNYRSNIVIGGERQDVPKPQHLSPVVLQQDVNANETLKSQSKPIEIRPRPKFKETDESPDSSPNWKQIVDAPKSSDISKEEMISKLLEDSLRKARENGEILDESSGEAILKILKQSLLKSSEPEPGYFRPSCSLNSSALDGELIATNMFLEENAYEVIKEPIYEEIPDEPPPLPLSPPPTEDYLKGRIFFGDEYRDLNSSIVTPLDGYYKPLTAHSNQYLEYSYLSKSPDEQLFKKSSTSSIADHKDNLSSKFELLNFIMDSKERTRVGNVALDQEEEVDEVEEEEEEEEDEEEDPERDLEALYEQKETSLGDLSSKSSQISNVSDSSEECNIILANSPEALKTRTVDIERTDSGVGSESSQASSGRGGGISRRWRAGNAASTGSGVAHGAVGAGVKGSAGNGAITSPGAACAPHKPSDIKHCEDCEQCIELPLIIDSGCLVYSPLVCRKCGKKRSERKEIITEIVETEQKYGRDLQIILDEFHRPMLRAGLLTQEQLSAIFLNVEELLEHNQILAEKLKDAVDIAQESGDEDLVTVDLGKIFLEAERMLHAFESYCTRQGGASLLLQNLEKEKELLRIFLKVSQMENTVLRRMNLNSFLMVPVQRVTKYPLLLARLLKATPSGRPEMQELKKRLKQAQTNIELHLEHMNAEAKDITSTKLWRRISIIQNGRRSTGEQDMVNIKLRKMAVEVLEWAHEDSRFVLEGRLLVAQPTDNNWRRGRTVKLAPVTAMLVTNGKPNKEFLDFSDDSLFPRQIGIKDATLLLVKEKLGRYSLLREPLYLDKCIVCCETDLEDYFEIQELSSKETFIFKAEDGARTKRWCRTLQAHAQSLGAWRRRRGALPNIMICGVARN</sequence>
<feature type="region of interest" description="Disordered" evidence="3">
    <location>
        <begin position="1025"/>
        <end position="1071"/>
    </location>
</feature>
<dbReference type="KEGG" id="nvi:100113915"/>
<dbReference type="Pfam" id="PF00621">
    <property type="entry name" value="RhoGEF"/>
    <property type="match status" value="1"/>
</dbReference>
<dbReference type="PROSITE" id="PS50010">
    <property type="entry name" value="DH_2"/>
    <property type="match status" value="1"/>
</dbReference>
<evidence type="ECO:0000313" key="6">
    <source>
        <dbReference type="EnsemblMetazoa" id="XP_016843266"/>
    </source>
</evidence>
<evidence type="ECO:0008006" key="8">
    <source>
        <dbReference type="Google" id="ProtNLM"/>
    </source>
</evidence>
<dbReference type="InterPro" id="IPR001849">
    <property type="entry name" value="PH_domain"/>
</dbReference>
<feature type="compositionally biased region" description="Basic and acidic residues" evidence="3">
    <location>
        <begin position="835"/>
        <end position="849"/>
    </location>
</feature>
<feature type="region of interest" description="Disordered" evidence="3">
    <location>
        <begin position="198"/>
        <end position="246"/>
    </location>
</feature>
<feature type="domain" description="PH" evidence="4">
    <location>
        <begin position="1699"/>
        <end position="1828"/>
    </location>
</feature>
<comment type="subcellular location">
    <subcellularLocation>
        <location evidence="1">Cytoplasm</location>
    </subcellularLocation>
</comment>
<dbReference type="InterPro" id="IPR051480">
    <property type="entry name" value="Endocytic_GEF_Adapter"/>
</dbReference>
<dbReference type="FunCoup" id="A0A7M7IT64">
    <property type="interactions" value="1"/>
</dbReference>
<evidence type="ECO:0000256" key="1">
    <source>
        <dbReference type="ARBA" id="ARBA00004496"/>
    </source>
</evidence>
<dbReference type="SUPFAM" id="SSF48065">
    <property type="entry name" value="DBL homology domain (DH-domain)"/>
    <property type="match status" value="1"/>
</dbReference>
<evidence type="ECO:0000313" key="7">
    <source>
        <dbReference type="Proteomes" id="UP000002358"/>
    </source>
</evidence>
<dbReference type="SMR" id="A0A7M7IT64"/>
<dbReference type="RefSeq" id="XP_016843266.1">
    <property type="nucleotide sequence ID" value="XM_016987777.3"/>
</dbReference>
<feature type="compositionally biased region" description="Low complexity" evidence="3">
    <location>
        <begin position="1352"/>
        <end position="1363"/>
    </location>
</feature>
<dbReference type="GO" id="GO:0031097">
    <property type="term" value="C:medial cortex"/>
    <property type="evidence" value="ECO:0007669"/>
    <property type="project" value="UniProtKB-ARBA"/>
</dbReference>
<organism evidence="6 7">
    <name type="scientific">Nasonia vitripennis</name>
    <name type="common">Parasitic wasp</name>
    <dbReference type="NCBI Taxonomy" id="7425"/>
    <lineage>
        <taxon>Eukaryota</taxon>
        <taxon>Metazoa</taxon>
        <taxon>Ecdysozoa</taxon>
        <taxon>Arthropoda</taxon>
        <taxon>Hexapoda</taxon>
        <taxon>Insecta</taxon>
        <taxon>Pterygota</taxon>
        <taxon>Neoptera</taxon>
        <taxon>Endopterygota</taxon>
        <taxon>Hymenoptera</taxon>
        <taxon>Apocrita</taxon>
        <taxon>Proctotrupomorpha</taxon>
        <taxon>Chalcidoidea</taxon>
        <taxon>Pteromalidae</taxon>
        <taxon>Pteromalinae</taxon>
        <taxon>Nasonia</taxon>
    </lineage>
</organism>
<dbReference type="PROSITE" id="PS50003">
    <property type="entry name" value="PH_DOMAIN"/>
    <property type="match status" value="1"/>
</dbReference>